<accession>A0A9W7BUU6</accession>
<dbReference type="SUPFAM" id="SSF52540">
    <property type="entry name" value="P-loop containing nucleoside triphosphate hydrolases"/>
    <property type="match status" value="1"/>
</dbReference>
<dbReference type="GO" id="GO:0016887">
    <property type="term" value="F:ATP hydrolysis activity"/>
    <property type="evidence" value="ECO:0007669"/>
    <property type="project" value="InterPro"/>
</dbReference>
<organism evidence="3 4">
    <name type="scientific">Triparma verrucosa</name>
    <dbReference type="NCBI Taxonomy" id="1606542"/>
    <lineage>
        <taxon>Eukaryota</taxon>
        <taxon>Sar</taxon>
        <taxon>Stramenopiles</taxon>
        <taxon>Ochrophyta</taxon>
        <taxon>Bolidophyceae</taxon>
        <taxon>Parmales</taxon>
        <taxon>Triparmaceae</taxon>
        <taxon>Triparma</taxon>
    </lineage>
</organism>
<reference evidence="4" key="1">
    <citation type="journal article" date="2023" name="Commun. Biol.">
        <title>Genome analysis of Parmales, the sister group of diatoms, reveals the evolutionary specialization of diatoms from phago-mixotrophs to photoautotrophs.</title>
        <authorList>
            <person name="Ban H."/>
            <person name="Sato S."/>
            <person name="Yoshikawa S."/>
            <person name="Yamada K."/>
            <person name="Nakamura Y."/>
            <person name="Ichinomiya M."/>
            <person name="Sato N."/>
            <person name="Blanc-Mathieu R."/>
            <person name="Endo H."/>
            <person name="Kuwata A."/>
            <person name="Ogata H."/>
        </authorList>
    </citation>
    <scope>NUCLEOTIDE SEQUENCE [LARGE SCALE GENOMIC DNA]</scope>
    <source>
        <strain evidence="4">NIES 3699</strain>
    </source>
</reference>
<dbReference type="InterPro" id="IPR049945">
    <property type="entry name" value="AAA_22"/>
</dbReference>
<dbReference type="EMBL" id="BRXX01000195">
    <property type="protein sequence ID" value="GMH97094.1"/>
    <property type="molecule type" value="Genomic_DNA"/>
</dbReference>
<name>A0A9W7BUU6_9STRA</name>
<dbReference type="PANTHER" id="PTHR12087">
    <property type="entry name" value="ORIGIN RECOGNITION COMPLEX SUBUNIT 4"/>
    <property type="match status" value="1"/>
</dbReference>
<gene>
    <name evidence="3" type="ORF">TrVE_jg9061</name>
</gene>
<dbReference type="Pfam" id="PF13401">
    <property type="entry name" value="AAA_22"/>
    <property type="match status" value="1"/>
</dbReference>
<feature type="compositionally biased region" description="Pro residues" evidence="1">
    <location>
        <begin position="11"/>
        <end position="20"/>
    </location>
</feature>
<feature type="region of interest" description="Disordered" evidence="1">
    <location>
        <begin position="1"/>
        <end position="22"/>
    </location>
</feature>
<evidence type="ECO:0000256" key="1">
    <source>
        <dbReference type="SAM" id="MobiDB-lite"/>
    </source>
</evidence>
<protein>
    <recommendedName>
        <fullName evidence="2">ORC1/DEAH AAA+ ATPase domain-containing protein</fullName>
    </recommendedName>
</protein>
<evidence type="ECO:0000313" key="3">
    <source>
        <dbReference type="EMBL" id="GMH97094.1"/>
    </source>
</evidence>
<dbReference type="AlphaFoldDB" id="A0A9W7BUU6"/>
<dbReference type="Proteomes" id="UP001165160">
    <property type="component" value="Unassembled WGS sequence"/>
</dbReference>
<feature type="domain" description="ORC1/DEAH AAA+ ATPase" evidence="2">
    <location>
        <begin position="63"/>
        <end position="193"/>
    </location>
</feature>
<dbReference type="Gene3D" id="3.40.50.300">
    <property type="entry name" value="P-loop containing nucleotide triphosphate hydrolases"/>
    <property type="match status" value="1"/>
</dbReference>
<evidence type="ECO:0000259" key="2">
    <source>
        <dbReference type="Pfam" id="PF13401"/>
    </source>
</evidence>
<feature type="compositionally biased region" description="Low complexity" evidence="1">
    <location>
        <begin position="1"/>
        <end position="10"/>
    </location>
</feature>
<proteinExistence type="predicted"/>
<dbReference type="GO" id="GO:0005664">
    <property type="term" value="C:nuclear origin of replication recognition complex"/>
    <property type="evidence" value="ECO:0007669"/>
    <property type="project" value="TreeGrafter"/>
</dbReference>
<dbReference type="PANTHER" id="PTHR12087:SF0">
    <property type="entry name" value="ORIGIN RECOGNITION COMPLEX SUBUNIT 4"/>
    <property type="match status" value="1"/>
</dbReference>
<dbReference type="GO" id="GO:0006270">
    <property type="term" value="P:DNA replication initiation"/>
    <property type="evidence" value="ECO:0007669"/>
    <property type="project" value="TreeGrafter"/>
</dbReference>
<keyword evidence="4" id="KW-1185">Reference proteome</keyword>
<comment type="caution">
    <text evidence="3">The sequence shown here is derived from an EMBL/GenBank/DDBJ whole genome shotgun (WGS) entry which is preliminary data.</text>
</comment>
<sequence>MQLTVPDSPEASPPPPPPTSPVTLRDFLPTLSKSYTPRDTPQALQAVQSQLRGPLLRTLTSQTSTSLTLVGPPCSGKSLLLRLTLNDLKNDPKASNFQTITLNGMIHSDPSTLFYALNTVLGSSNNDPNPPNMGWNKSFELLNVILRHSTSQPLIIILENLHLFTQHSKTLLYHLTDLLQSPNHRFSLVGLTSVLSYFELFERRVRSRIQGGVIYTRALTLEEVKTILISKLGYYKGTPESYAELLNDDGSIVAEMIKRQWNVSGGLRSFFEVLHAWACIVESRGKDGDDVNCWVEAFGVCGAEVQGWGVKTHSPLAGLNLPSALIVASLRRLTARQTLTTEQCCTYKEISKDLKSITKVDAAVIKRCLLALIDRGVVQVARFHLGGGAMRYNSVKADLAESENLHLVVGREDVEKWCREFRGWGTREREWATKVV</sequence>
<evidence type="ECO:0000313" key="4">
    <source>
        <dbReference type="Proteomes" id="UP001165160"/>
    </source>
</evidence>
<dbReference type="InterPro" id="IPR016527">
    <property type="entry name" value="ORC4"/>
</dbReference>
<dbReference type="GO" id="GO:0003688">
    <property type="term" value="F:DNA replication origin binding"/>
    <property type="evidence" value="ECO:0007669"/>
    <property type="project" value="TreeGrafter"/>
</dbReference>
<dbReference type="InterPro" id="IPR027417">
    <property type="entry name" value="P-loop_NTPase"/>
</dbReference>